<feature type="compositionally biased region" description="Low complexity" evidence="18">
    <location>
        <begin position="794"/>
        <end position="812"/>
    </location>
</feature>
<dbReference type="Pfam" id="PF00400">
    <property type="entry name" value="WD40"/>
    <property type="match status" value="2"/>
</dbReference>
<dbReference type="SMART" id="SM00320">
    <property type="entry name" value="WD40"/>
    <property type="match status" value="6"/>
</dbReference>
<organism evidence="20 21">
    <name type="scientific">Xiphophorus couchianus</name>
    <name type="common">Monterrey platyfish</name>
    <dbReference type="NCBI Taxonomy" id="32473"/>
    <lineage>
        <taxon>Eukaryota</taxon>
        <taxon>Metazoa</taxon>
        <taxon>Chordata</taxon>
        <taxon>Craniata</taxon>
        <taxon>Vertebrata</taxon>
        <taxon>Euteleostomi</taxon>
        <taxon>Actinopterygii</taxon>
        <taxon>Neopterygii</taxon>
        <taxon>Teleostei</taxon>
        <taxon>Neoteleostei</taxon>
        <taxon>Acanthomorphata</taxon>
        <taxon>Ovalentaria</taxon>
        <taxon>Atherinomorphae</taxon>
        <taxon>Cyprinodontiformes</taxon>
        <taxon>Poeciliidae</taxon>
        <taxon>Poeciliinae</taxon>
        <taxon>Xiphophorus</taxon>
    </lineage>
</organism>
<dbReference type="Proteomes" id="UP000261380">
    <property type="component" value="Unplaced"/>
</dbReference>
<protein>
    <recommendedName>
        <fullName evidence="14">Protein transport protein Sec31A</fullName>
    </recommendedName>
    <alternativeName>
        <fullName evidence="16">SEC31-like protein 1</fullName>
    </alternativeName>
    <alternativeName>
        <fullName evidence="15">SEC31-related protein A</fullName>
    </alternativeName>
</protein>
<dbReference type="GO" id="GO:0070971">
    <property type="term" value="C:endoplasmic reticulum exit site"/>
    <property type="evidence" value="ECO:0007669"/>
    <property type="project" value="TreeGrafter"/>
</dbReference>
<dbReference type="GO" id="GO:0007029">
    <property type="term" value="P:endoplasmic reticulum organization"/>
    <property type="evidence" value="ECO:0007669"/>
    <property type="project" value="TreeGrafter"/>
</dbReference>
<keyword evidence="12" id="KW-0968">Cytoplasmic vesicle</keyword>
<dbReference type="PANTHER" id="PTHR13923:SF22">
    <property type="entry name" value="PROTEIN TRANSPORT PROTEIN SEC31B"/>
    <property type="match status" value="1"/>
</dbReference>
<evidence type="ECO:0000256" key="4">
    <source>
        <dbReference type="ARBA" id="ARBA00022448"/>
    </source>
</evidence>
<evidence type="ECO:0000256" key="2">
    <source>
        <dbReference type="ARBA" id="ARBA00004406"/>
    </source>
</evidence>
<evidence type="ECO:0000256" key="16">
    <source>
        <dbReference type="ARBA" id="ARBA00043112"/>
    </source>
</evidence>
<evidence type="ECO:0000256" key="3">
    <source>
        <dbReference type="ARBA" id="ARBA00009358"/>
    </source>
</evidence>
<dbReference type="FunFam" id="1.25.40.1030:FF:000011">
    <property type="entry name" value="SEC31 homolog B, COPII coat complex component"/>
    <property type="match status" value="1"/>
</dbReference>
<evidence type="ECO:0000256" key="5">
    <source>
        <dbReference type="ARBA" id="ARBA00022490"/>
    </source>
</evidence>
<keyword evidence="8" id="KW-0256">Endoplasmic reticulum</keyword>
<dbReference type="GO" id="GO:0005789">
    <property type="term" value="C:endoplasmic reticulum membrane"/>
    <property type="evidence" value="ECO:0007669"/>
    <property type="project" value="UniProtKB-SubCell"/>
</dbReference>
<evidence type="ECO:0000256" key="10">
    <source>
        <dbReference type="ARBA" id="ARBA00022927"/>
    </source>
</evidence>
<comment type="function">
    <text evidence="13">Component of the coat protein complex II (COPII) which promotes the formation of transport vesicles from the endoplasmic reticulum (ER). The coat has two main functions, the physical deformation of the endoplasmic reticulum membrane into vesicles and the selection of cargo molecules.</text>
</comment>
<reference evidence="20" key="1">
    <citation type="submission" date="2025-08" db="UniProtKB">
        <authorList>
            <consortium name="Ensembl"/>
        </authorList>
    </citation>
    <scope>IDENTIFICATION</scope>
</reference>
<keyword evidence="11" id="KW-0472">Membrane</keyword>
<dbReference type="InterPro" id="IPR019775">
    <property type="entry name" value="WD40_repeat_CS"/>
</dbReference>
<accession>A0A3B5L6Y9</accession>
<evidence type="ECO:0000256" key="7">
    <source>
        <dbReference type="ARBA" id="ARBA00022737"/>
    </source>
</evidence>
<dbReference type="PROSITE" id="PS50082">
    <property type="entry name" value="WD_REPEATS_2"/>
    <property type="match status" value="2"/>
</dbReference>
<dbReference type="PROSITE" id="PS50294">
    <property type="entry name" value="WD_REPEATS_REGION"/>
    <property type="match status" value="1"/>
</dbReference>
<dbReference type="GO" id="GO:0030127">
    <property type="term" value="C:COPII vesicle coat"/>
    <property type="evidence" value="ECO:0007669"/>
    <property type="project" value="TreeGrafter"/>
</dbReference>
<evidence type="ECO:0000313" key="20">
    <source>
        <dbReference type="Ensembl" id="ENSXCOP00000008073.1"/>
    </source>
</evidence>
<dbReference type="Pfam" id="PF12931">
    <property type="entry name" value="TPR_Sec16"/>
    <property type="match status" value="1"/>
</dbReference>
<keyword evidence="21" id="KW-1185">Reference proteome</keyword>
<keyword evidence="4" id="KW-0813">Transport</keyword>
<proteinExistence type="inferred from homology"/>
<feature type="repeat" description="WD" evidence="17">
    <location>
        <begin position="117"/>
        <end position="159"/>
    </location>
</feature>
<evidence type="ECO:0000256" key="14">
    <source>
        <dbReference type="ARBA" id="ARBA00039468"/>
    </source>
</evidence>
<comment type="subcellular location">
    <subcellularLocation>
        <location evidence="1">Cytoplasmic vesicle</location>
        <location evidence="1">COPII-coated vesicle membrane</location>
        <topology evidence="1">Peripheral membrane protein</topology>
        <orientation evidence="1">Cytoplasmic side</orientation>
    </subcellularLocation>
    <subcellularLocation>
        <location evidence="2">Endoplasmic reticulum membrane</location>
        <topology evidence="2">Peripheral membrane protein</topology>
    </subcellularLocation>
</comment>
<keyword evidence="9" id="KW-0931">ER-Golgi transport</keyword>
<dbReference type="Gene3D" id="1.20.940.10">
    <property type="entry name" value="Functional domain of the splicing factor Prp18"/>
    <property type="match status" value="1"/>
</dbReference>
<feature type="region of interest" description="Disordered" evidence="18">
    <location>
        <begin position="530"/>
        <end position="551"/>
    </location>
</feature>
<evidence type="ECO:0000256" key="12">
    <source>
        <dbReference type="ARBA" id="ARBA00023329"/>
    </source>
</evidence>
<evidence type="ECO:0000256" key="18">
    <source>
        <dbReference type="SAM" id="MobiDB-lite"/>
    </source>
</evidence>
<evidence type="ECO:0000256" key="15">
    <source>
        <dbReference type="ARBA" id="ARBA00041470"/>
    </source>
</evidence>
<evidence type="ECO:0000256" key="17">
    <source>
        <dbReference type="PROSITE-ProRule" id="PRU00221"/>
    </source>
</evidence>
<evidence type="ECO:0000256" key="13">
    <source>
        <dbReference type="ARBA" id="ARBA00025471"/>
    </source>
</evidence>
<keyword evidence="7" id="KW-0677">Repeat</keyword>
<dbReference type="Ensembl" id="ENSXCOT00000008171.1">
    <property type="protein sequence ID" value="ENSXCOP00000008073.1"/>
    <property type="gene ID" value="ENSXCOG00000006201.1"/>
</dbReference>
<evidence type="ECO:0000256" key="6">
    <source>
        <dbReference type="ARBA" id="ARBA00022574"/>
    </source>
</evidence>
<dbReference type="InterPro" id="IPR036322">
    <property type="entry name" value="WD40_repeat_dom_sf"/>
</dbReference>
<dbReference type="Gene3D" id="2.130.10.10">
    <property type="entry name" value="YVTN repeat-like/Quinoprotein amine dehydrogenase"/>
    <property type="match status" value="1"/>
</dbReference>
<keyword evidence="6 17" id="KW-0853">WD repeat</keyword>
<evidence type="ECO:0000256" key="8">
    <source>
        <dbReference type="ARBA" id="ARBA00022824"/>
    </source>
</evidence>
<evidence type="ECO:0000259" key="19">
    <source>
        <dbReference type="Pfam" id="PF12931"/>
    </source>
</evidence>
<dbReference type="STRING" id="32473.ENSXCOP00000008073"/>
<dbReference type="FunFam" id="1.20.940.10:FF:000001">
    <property type="entry name" value="Protein transport protein Sec31A isoform A"/>
    <property type="match status" value="1"/>
</dbReference>
<keyword evidence="5" id="KW-0963">Cytoplasm</keyword>
<comment type="similarity">
    <text evidence="3">Belongs to the WD repeat SEC31 family.</text>
</comment>
<dbReference type="InterPro" id="IPR001680">
    <property type="entry name" value="WD40_rpt"/>
</dbReference>
<dbReference type="InterPro" id="IPR024298">
    <property type="entry name" value="Sec16_Sec23-bd"/>
</dbReference>
<dbReference type="GeneTree" id="ENSGT00390000003175"/>
<dbReference type="GO" id="GO:0015031">
    <property type="term" value="P:protein transport"/>
    <property type="evidence" value="ECO:0007669"/>
    <property type="project" value="UniProtKB-KW"/>
</dbReference>
<keyword evidence="10" id="KW-0653">Protein transport</keyword>
<dbReference type="GO" id="GO:0005198">
    <property type="term" value="F:structural molecule activity"/>
    <property type="evidence" value="ECO:0007669"/>
    <property type="project" value="TreeGrafter"/>
</dbReference>
<sequence length="1057" mass="114799">MRLKEIQRTAHQAWSPAGHHPIYLALGTSAQQLDASFNTTAAIEIFEMDFADPSLEMQLKGSLPTTNRLHSIVWVNFGTAEDGTGGRLVGGSENGTLTVYNPEAIISSGAEAVVGESDKHTGPVRALDFNPFQNNLLASGANDSEIYIWDLNNFSSPMTPGAKTQPVEDISVVSWNRQVQHILASANPSGKAVVWDLRKNEPIIKISDHSNRMHCSGMLWHPDVATQLVLASEDDRQPVIQMWDLRFATSPLKVLENHKRGILSISWSQADSELLLSSAKDNRILCWNPNTGEVIYELPTTNQWCFDVQWCPRNPALLSAASFDGRITVYSVMGGSLKAQQQSTADMISSSFDTMDPFGTGQVLPPLQVPQPSVQETIIPPLKKPPKWVRRPVGASFGFGGKLITFENSKIPPVQSPQPVPRQVFVSQVTTETEFLQRSRELQAALKSGSFNNYCQAKIQNATSDAEQDIWKFLLVNFEDEARIKFLKLLGFSKDELERKISKCLGKNFQSNGHGVDAKDLAEKMQRLTTERSDEAAADARTSGSISPADFFSHTPKENSTFQIPVSCDTDGLISQALLVGNFEGAVDLCLNDGRYAEAILLSISGGEDLLKKTQQKYLSKQKSSISMLISSVVTQNWRDIVQNCELDNWKEALAALLTYAHPEDFACFCDTLGNRLEHEGTEKCCLQACLCYICSGNIEKLVECWALHRDCSSPLGLEDLVEKVMMLRKSIERLRNSEVAVQSPVLAEKLTCYAGILAAEGSLSTAMTYLPDNSDQPVSSGGPFSPTGPPMPAANLAGPPLPPSSSTAGGLPPTPSPGVPPMGFVLSTSLPSGPVFPGSFHSQGPAPPMASSSFPPIGAGYPQGGPGAPAAKPFPAPVVAPPPTGTHGINYLPDNYTPPAPITAPVMGFPVEAPQPHNHTQVPPGAPQEPNVQLLQQLPAERVEQKEIPSEHMVLKTTFDSLVQRCQLAAGDPQTKRKLDDAGKRLGHLYDKLREQSLSHNILGGLHEISRCVASQNYQRGLEIHTQVVSSSNFSEISAFMPILKVLMTIANKLGV</sequence>
<evidence type="ECO:0000256" key="1">
    <source>
        <dbReference type="ARBA" id="ARBA00004299"/>
    </source>
</evidence>
<evidence type="ECO:0000313" key="21">
    <source>
        <dbReference type="Proteomes" id="UP000261380"/>
    </source>
</evidence>
<dbReference type="Gene3D" id="1.25.40.1030">
    <property type="match status" value="1"/>
</dbReference>
<dbReference type="InterPro" id="IPR040251">
    <property type="entry name" value="SEC31-like"/>
</dbReference>
<evidence type="ECO:0000256" key="11">
    <source>
        <dbReference type="ARBA" id="ARBA00023136"/>
    </source>
</evidence>
<feature type="domain" description="Sec16 Sec23-binding" evidence="19">
    <location>
        <begin position="574"/>
        <end position="700"/>
    </location>
</feature>
<feature type="region of interest" description="Disordered" evidence="18">
    <location>
        <begin position="774"/>
        <end position="819"/>
    </location>
</feature>
<dbReference type="PROSITE" id="PS00678">
    <property type="entry name" value="WD_REPEATS_1"/>
    <property type="match status" value="1"/>
</dbReference>
<name>A0A3B5L6Y9_9TELE</name>
<evidence type="ECO:0000256" key="9">
    <source>
        <dbReference type="ARBA" id="ARBA00022892"/>
    </source>
</evidence>
<dbReference type="SUPFAM" id="SSF50978">
    <property type="entry name" value="WD40 repeat-like"/>
    <property type="match status" value="1"/>
</dbReference>
<dbReference type="GO" id="GO:0090110">
    <property type="term" value="P:COPII-coated vesicle cargo loading"/>
    <property type="evidence" value="ECO:0007669"/>
    <property type="project" value="TreeGrafter"/>
</dbReference>
<reference evidence="20" key="2">
    <citation type="submission" date="2025-09" db="UniProtKB">
        <authorList>
            <consortium name="Ensembl"/>
        </authorList>
    </citation>
    <scope>IDENTIFICATION</scope>
</reference>
<dbReference type="PANTHER" id="PTHR13923">
    <property type="entry name" value="SEC31-RELATED PROTEIN"/>
    <property type="match status" value="1"/>
</dbReference>
<dbReference type="InterPro" id="IPR015943">
    <property type="entry name" value="WD40/YVTN_repeat-like_dom_sf"/>
</dbReference>
<feature type="repeat" description="WD" evidence="17">
    <location>
        <begin position="255"/>
        <end position="297"/>
    </location>
</feature>
<dbReference type="FunFam" id="2.130.10.10:FF:000009">
    <property type="entry name" value="Protein transport protein Sec31A isoform A"/>
    <property type="match status" value="1"/>
</dbReference>
<dbReference type="AlphaFoldDB" id="A0A3B5L6Y9"/>